<feature type="transmembrane region" description="Helical" evidence="8">
    <location>
        <begin position="87"/>
        <end position="113"/>
    </location>
</feature>
<keyword evidence="11" id="KW-0449">Lipoprotein</keyword>
<dbReference type="InterPro" id="IPR025857">
    <property type="entry name" value="MacB_PCD"/>
</dbReference>
<reference evidence="11 12" key="1">
    <citation type="submission" date="2018-06" db="EMBL/GenBank/DDBJ databases">
        <authorList>
            <consortium name="Pathogen Informatics"/>
            <person name="Doyle S."/>
        </authorList>
    </citation>
    <scope>NUCLEOTIDE SEQUENCE [LARGE SCALE GENOMIC DNA]</scope>
    <source>
        <strain evidence="11 12">NCTC11842</strain>
    </source>
</reference>
<feature type="transmembrane region" description="Helical" evidence="8">
    <location>
        <begin position="449"/>
        <end position="466"/>
    </location>
</feature>
<dbReference type="InterPro" id="IPR011925">
    <property type="entry name" value="LolCE_TM"/>
</dbReference>
<evidence type="ECO:0000256" key="7">
    <source>
        <dbReference type="ARBA" id="ARBA00023136"/>
    </source>
</evidence>
<protein>
    <submittedName>
        <fullName evidence="11">LolC/E family lipoprotein releasing system, transmembrane protein</fullName>
    </submittedName>
</protein>
<dbReference type="PANTHER" id="PTHR30489:SF0">
    <property type="entry name" value="LIPOPROTEIN-RELEASING SYSTEM TRANSMEMBRANE PROTEIN LOLE"/>
    <property type="match status" value="1"/>
</dbReference>
<accession>A0A2X2CVH3</accession>
<dbReference type="InterPro" id="IPR051447">
    <property type="entry name" value="Lipoprotein-release_system"/>
</dbReference>
<keyword evidence="6 8" id="KW-1133">Transmembrane helix</keyword>
<dbReference type="GO" id="GO:0044874">
    <property type="term" value="P:lipoprotein localization to outer membrane"/>
    <property type="evidence" value="ECO:0007669"/>
    <property type="project" value="TreeGrafter"/>
</dbReference>
<dbReference type="InterPro" id="IPR003838">
    <property type="entry name" value="ABC3_permease_C"/>
</dbReference>
<dbReference type="Pfam" id="PF12704">
    <property type="entry name" value="MacB_PCD"/>
    <property type="match status" value="1"/>
</dbReference>
<dbReference type="AlphaFoldDB" id="A0A2X2CVH3"/>
<gene>
    <name evidence="11" type="primary">lolE_2</name>
    <name evidence="11" type="ORF">NCTC11842_03213</name>
</gene>
<feature type="domain" description="ABC3 transporter permease C-terminal" evidence="9">
    <location>
        <begin position="343"/>
        <end position="476"/>
    </location>
</feature>
<proteinExistence type="inferred from homology"/>
<evidence type="ECO:0000256" key="6">
    <source>
        <dbReference type="ARBA" id="ARBA00022989"/>
    </source>
</evidence>
<evidence type="ECO:0000313" key="11">
    <source>
        <dbReference type="EMBL" id="SPZ09636.1"/>
    </source>
</evidence>
<sequence length="483" mass="52934">MGACQSVSWRFVRAVKQQGFAPPEVANATYMSVVELGTITASSVLFAVSLVHKDSLASHSCLSPDMFRPLPIYIGMRYVRAKRRNHFVSFISLTSMVGLALGVLVMIVVLSVMNGFDREMRDRVLGMIPHATVESYQPINDWRTIADQARKNPQVAAVAPFTQLQGMLTQDKAVQTVLLNAIDPDEEPKVSIISDFMREGKLTDLKPGGFGVIIGTLAAQKLGVKVGDKVTYIAPEVAVTPAGMFPRMKRLTVVGIFSVGAGELDGSVGLIHVEDAARLQRWQPSQVQGIRLKLHDLFKAPQVSWDIVRSLASDNEDFYARDWTRTHGNLYQAIGMEKTMIGLLLLLIVAVAAFNIISTLVMVVTDKTSDIAILRTLGATPRQIMFVFMVQGTFIGVIGTLLGCALGVVAALNVSGFIAWLERTTGHQFLNAQVYFINYLPSQLQLNDVLWVCGASLLLSFLATLYPSWSAARTQPAEALRYE</sequence>
<evidence type="ECO:0000256" key="8">
    <source>
        <dbReference type="SAM" id="Phobius"/>
    </source>
</evidence>
<keyword evidence="3" id="KW-0813">Transport</keyword>
<name>A0A2X2CVH3_PSELU</name>
<dbReference type="NCBIfam" id="TIGR02212">
    <property type="entry name" value="lolCE"/>
    <property type="match status" value="1"/>
</dbReference>
<dbReference type="EMBL" id="UAUF01000013">
    <property type="protein sequence ID" value="SPZ09636.1"/>
    <property type="molecule type" value="Genomic_DNA"/>
</dbReference>
<evidence type="ECO:0000256" key="5">
    <source>
        <dbReference type="ARBA" id="ARBA00022692"/>
    </source>
</evidence>
<evidence type="ECO:0000256" key="1">
    <source>
        <dbReference type="ARBA" id="ARBA00004651"/>
    </source>
</evidence>
<keyword evidence="7 8" id="KW-0472">Membrane</keyword>
<evidence type="ECO:0000313" key="12">
    <source>
        <dbReference type="Proteomes" id="UP000250443"/>
    </source>
</evidence>
<evidence type="ECO:0000256" key="3">
    <source>
        <dbReference type="ARBA" id="ARBA00022448"/>
    </source>
</evidence>
<comment type="subcellular location">
    <subcellularLocation>
        <location evidence="1">Cell membrane</location>
        <topology evidence="1">Multi-pass membrane protein</topology>
    </subcellularLocation>
</comment>
<evidence type="ECO:0000259" key="10">
    <source>
        <dbReference type="Pfam" id="PF12704"/>
    </source>
</evidence>
<dbReference type="Pfam" id="PF02687">
    <property type="entry name" value="FtsX"/>
    <property type="match status" value="1"/>
</dbReference>
<evidence type="ECO:0000256" key="4">
    <source>
        <dbReference type="ARBA" id="ARBA00022475"/>
    </source>
</evidence>
<feature type="domain" description="MacB-like periplasmic core" evidence="10">
    <location>
        <begin position="92"/>
        <end position="296"/>
    </location>
</feature>
<dbReference type="Proteomes" id="UP000250443">
    <property type="component" value="Unassembled WGS sequence"/>
</dbReference>
<keyword evidence="5 8" id="KW-0812">Transmembrane</keyword>
<feature type="transmembrane region" description="Helical" evidence="8">
    <location>
        <begin position="385"/>
        <end position="412"/>
    </location>
</feature>
<evidence type="ECO:0000259" key="9">
    <source>
        <dbReference type="Pfam" id="PF02687"/>
    </source>
</evidence>
<dbReference type="PANTHER" id="PTHR30489">
    <property type="entry name" value="LIPOPROTEIN-RELEASING SYSTEM TRANSMEMBRANE PROTEIN LOLE"/>
    <property type="match status" value="1"/>
</dbReference>
<evidence type="ECO:0000256" key="2">
    <source>
        <dbReference type="ARBA" id="ARBA00005236"/>
    </source>
</evidence>
<feature type="transmembrane region" description="Helical" evidence="8">
    <location>
        <begin position="340"/>
        <end position="364"/>
    </location>
</feature>
<comment type="similarity">
    <text evidence="2">Belongs to the ABC-4 integral membrane protein family. LolC/E subfamily.</text>
</comment>
<organism evidence="11 12">
    <name type="scientific">Pseudomonas luteola</name>
    <dbReference type="NCBI Taxonomy" id="47886"/>
    <lineage>
        <taxon>Bacteria</taxon>
        <taxon>Pseudomonadati</taxon>
        <taxon>Pseudomonadota</taxon>
        <taxon>Gammaproteobacteria</taxon>
        <taxon>Pseudomonadales</taxon>
        <taxon>Pseudomonadaceae</taxon>
        <taxon>Pseudomonas</taxon>
    </lineage>
</organism>
<dbReference type="GO" id="GO:0098797">
    <property type="term" value="C:plasma membrane protein complex"/>
    <property type="evidence" value="ECO:0007669"/>
    <property type="project" value="TreeGrafter"/>
</dbReference>
<dbReference type="GO" id="GO:0042953">
    <property type="term" value="P:lipoprotein transport"/>
    <property type="evidence" value="ECO:0007669"/>
    <property type="project" value="InterPro"/>
</dbReference>
<keyword evidence="4" id="KW-1003">Cell membrane</keyword>